<keyword evidence="2" id="KW-1185">Reference proteome</keyword>
<dbReference type="Proteomes" id="UP000187203">
    <property type="component" value="Unassembled WGS sequence"/>
</dbReference>
<sequence length="98" mass="11510">MKSVFFNSGVGRYFSMVCEKIREIESERLRREERAPCIFEVVRLYLRGEFLERERIFILCEEVCPFLRFVGEEDKHQKESAKVDELASLTSLAGNLSI</sequence>
<reference evidence="2" key="1">
    <citation type="submission" date="2013-09" db="EMBL/GenBank/DDBJ databases">
        <title>Corchorus olitorius genome sequencing.</title>
        <authorList>
            <person name="Alam M."/>
            <person name="Haque M.S."/>
            <person name="Islam M.S."/>
            <person name="Emdad E.M."/>
            <person name="Islam M.M."/>
            <person name="Ahmed B."/>
            <person name="Halim A."/>
            <person name="Hossen Q.M.M."/>
            <person name="Hossain M.Z."/>
            <person name="Ahmed R."/>
            <person name="Khan M.M."/>
            <person name="Islam R."/>
            <person name="Rashid M.M."/>
            <person name="Khan S.A."/>
            <person name="Rahman M.S."/>
            <person name="Alam M."/>
            <person name="Yahiya A.S."/>
            <person name="Khan M.S."/>
            <person name="Azam M.S."/>
            <person name="Haque T."/>
            <person name="Lashkar M.Z.H."/>
            <person name="Akhand A.I."/>
            <person name="Morshed G."/>
            <person name="Roy S."/>
            <person name="Uddin K.S."/>
            <person name="Rabeya T."/>
            <person name="Hossain A.S."/>
            <person name="Chowdhury A."/>
            <person name="Snigdha A.R."/>
            <person name="Mortoza M.S."/>
            <person name="Matin S.A."/>
            <person name="Hoque S.M.E."/>
            <person name="Islam M.K."/>
            <person name="Roy D.K."/>
            <person name="Haider R."/>
            <person name="Moosa M.M."/>
            <person name="Elias S.M."/>
            <person name="Hasan A.M."/>
            <person name="Jahan S."/>
            <person name="Shafiuddin M."/>
            <person name="Mahmood N."/>
            <person name="Shommy N.S."/>
        </authorList>
    </citation>
    <scope>NUCLEOTIDE SEQUENCE [LARGE SCALE GENOMIC DNA]</scope>
    <source>
        <strain evidence="2">cv. O-4</strain>
    </source>
</reference>
<name>A0A1R3IIY3_9ROSI</name>
<proteinExistence type="predicted"/>
<evidence type="ECO:0000313" key="1">
    <source>
        <dbReference type="EMBL" id="OMO82544.1"/>
    </source>
</evidence>
<accession>A0A1R3IIY3</accession>
<protein>
    <submittedName>
        <fullName evidence="1">Uncharacterized protein</fullName>
    </submittedName>
</protein>
<gene>
    <name evidence="1" type="ORF">COLO4_22933</name>
</gene>
<dbReference type="AlphaFoldDB" id="A0A1R3IIY3"/>
<evidence type="ECO:0000313" key="2">
    <source>
        <dbReference type="Proteomes" id="UP000187203"/>
    </source>
</evidence>
<organism evidence="1 2">
    <name type="scientific">Corchorus olitorius</name>
    <dbReference type="NCBI Taxonomy" id="93759"/>
    <lineage>
        <taxon>Eukaryota</taxon>
        <taxon>Viridiplantae</taxon>
        <taxon>Streptophyta</taxon>
        <taxon>Embryophyta</taxon>
        <taxon>Tracheophyta</taxon>
        <taxon>Spermatophyta</taxon>
        <taxon>Magnoliopsida</taxon>
        <taxon>eudicotyledons</taxon>
        <taxon>Gunneridae</taxon>
        <taxon>Pentapetalae</taxon>
        <taxon>rosids</taxon>
        <taxon>malvids</taxon>
        <taxon>Malvales</taxon>
        <taxon>Malvaceae</taxon>
        <taxon>Grewioideae</taxon>
        <taxon>Apeibeae</taxon>
        <taxon>Corchorus</taxon>
    </lineage>
</organism>
<dbReference type="EMBL" id="AWUE01018128">
    <property type="protein sequence ID" value="OMO82544.1"/>
    <property type="molecule type" value="Genomic_DNA"/>
</dbReference>
<comment type="caution">
    <text evidence="1">The sequence shown here is derived from an EMBL/GenBank/DDBJ whole genome shotgun (WGS) entry which is preliminary data.</text>
</comment>